<dbReference type="EMBL" id="KE162488">
    <property type="protein sequence ID" value="EPQ08480.1"/>
    <property type="molecule type" value="Genomic_DNA"/>
</dbReference>
<dbReference type="InterPro" id="IPR000980">
    <property type="entry name" value="SH2"/>
</dbReference>
<evidence type="ECO:0000259" key="3">
    <source>
        <dbReference type="PROSITE" id="PS50001"/>
    </source>
</evidence>
<dbReference type="PRINTS" id="PR00678">
    <property type="entry name" value="PI3KINASEP85"/>
</dbReference>
<keyword evidence="4" id="KW-0418">Kinase</keyword>
<proteinExistence type="predicted"/>
<evidence type="ECO:0000313" key="5">
    <source>
        <dbReference type="Proteomes" id="UP000052978"/>
    </source>
</evidence>
<keyword evidence="5" id="KW-1185">Reference proteome</keyword>
<dbReference type="GO" id="GO:0030971">
    <property type="term" value="F:receptor tyrosine kinase binding"/>
    <property type="evidence" value="ECO:0007669"/>
    <property type="project" value="TreeGrafter"/>
</dbReference>
<protein>
    <submittedName>
        <fullName evidence="4">Phosphatidylinositol 3-kinase regulatory subunit beta</fullName>
    </submittedName>
</protein>
<evidence type="ECO:0000256" key="2">
    <source>
        <dbReference type="PROSITE-ProRule" id="PRU00191"/>
    </source>
</evidence>
<dbReference type="GO" id="GO:0007167">
    <property type="term" value="P:enzyme-linked receptor protein signaling pathway"/>
    <property type="evidence" value="ECO:0007669"/>
    <property type="project" value="TreeGrafter"/>
</dbReference>
<dbReference type="AlphaFoldDB" id="S7MY56"/>
<dbReference type="PANTHER" id="PTHR19969:SF5">
    <property type="entry name" value="CRK-LIKE PROTEIN"/>
    <property type="match status" value="1"/>
</dbReference>
<dbReference type="Gene3D" id="3.30.505.10">
    <property type="entry name" value="SH2 domain"/>
    <property type="match status" value="1"/>
</dbReference>
<gene>
    <name evidence="4" type="ORF">D623_10018527</name>
</gene>
<dbReference type="Pfam" id="PF16454">
    <property type="entry name" value="PI3K_P85_iSH2"/>
    <property type="match status" value="1"/>
</dbReference>
<dbReference type="PROSITE" id="PS50001">
    <property type="entry name" value="SH2"/>
    <property type="match status" value="1"/>
</dbReference>
<dbReference type="GO" id="GO:0016301">
    <property type="term" value="F:kinase activity"/>
    <property type="evidence" value="ECO:0007669"/>
    <property type="project" value="UniProtKB-KW"/>
</dbReference>
<evidence type="ECO:0000256" key="1">
    <source>
        <dbReference type="ARBA" id="ARBA00022999"/>
    </source>
</evidence>
<accession>S7MY56</accession>
<evidence type="ECO:0000313" key="4">
    <source>
        <dbReference type="EMBL" id="EPQ08480.1"/>
    </source>
</evidence>
<dbReference type="Gene3D" id="1.10.287.1490">
    <property type="match status" value="1"/>
</dbReference>
<reference evidence="4 5" key="1">
    <citation type="journal article" date="2013" name="Nat. Commun.">
        <title>Genome analysis reveals insights into physiology and longevity of the Brandt's bat Myotis brandtii.</title>
        <authorList>
            <person name="Seim I."/>
            <person name="Fang X."/>
            <person name="Xiong Z."/>
            <person name="Lobanov A.V."/>
            <person name="Huang Z."/>
            <person name="Ma S."/>
            <person name="Feng Y."/>
            <person name="Turanov A.A."/>
            <person name="Zhu Y."/>
            <person name="Lenz T.L."/>
            <person name="Gerashchenko M.V."/>
            <person name="Fan D."/>
            <person name="Hee Yim S."/>
            <person name="Yao X."/>
            <person name="Jordan D."/>
            <person name="Xiong Y."/>
            <person name="Ma Y."/>
            <person name="Lyapunov A.N."/>
            <person name="Chen G."/>
            <person name="Kulakova O.I."/>
            <person name="Sun Y."/>
            <person name="Lee S.G."/>
            <person name="Bronson R.T."/>
            <person name="Moskalev A.A."/>
            <person name="Sunyaev S.R."/>
            <person name="Zhang G."/>
            <person name="Krogh A."/>
            <person name="Wang J."/>
            <person name="Gladyshev V.N."/>
        </authorList>
    </citation>
    <scope>NUCLEOTIDE SEQUENCE [LARGE SCALE GENOMIC DNA]</scope>
</reference>
<dbReference type="GO" id="GO:0016477">
    <property type="term" value="P:cell migration"/>
    <property type="evidence" value="ECO:0007669"/>
    <property type="project" value="TreeGrafter"/>
</dbReference>
<name>S7MY56_MYOBR</name>
<dbReference type="PANTHER" id="PTHR19969">
    <property type="entry name" value="SH2-SH3 ADAPTOR PROTEIN-RELATED"/>
    <property type="match status" value="1"/>
</dbReference>
<dbReference type="Pfam" id="PF00017">
    <property type="entry name" value="SH2"/>
    <property type="match status" value="1"/>
</dbReference>
<keyword evidence="1 2" id="KW-0727">SH2 domain</keyword>
<organism evidence="4 5">
    <name type="scientific">Myotis brandtii</name>
    <name type="common">Brandt's bat</name>
    <dbReference type="NCBI Taxonomy" id="109478"/>
    <lineage>
        <taxon>Eukaryota</taxon>
        <taxon>Metazoa</taxon>
        <taxon>Chordata</taxon>
        <taxon>Craniata</taxon>
        <taxon>Vertebrata</taxon>
        <taxon>Euteleostomi</taxon>
        <taxon>Mammalia</taxon>
        <taxon>Eutheria</taxon>
        <taxon>Laurasiatheria</taxon>
        <taxon>Chiroptera</taxon>
        <taxon>Yangochiroptera</taxon>
        <taxon>Vespertilionidae</taxon>
        <taxon>Myotis</taxon>
    </lineage>
</organism>
<dbReference type="InterPro" id="IPR051184">
    <property type="entry name" value="Tyrosine-phos_adapter"/>
</dbReference>
<dbReference type="Proteomes" id="UP000052978">
    <property type="component" value="Unassembled WGS sequence"/>
</dbReference>
<dbReference type="InterPro" id="IPR032498">
    <property type="entry name" value="PI3K_P85_iSH2"/>
</dbReference>
<dbReference type="InterPro" id="IPR036860">
    <property type="entry name" value="SH2_dom_sf"/>
</dbReference>
<feature type="domain" description="SH2" evidence="3">
    <location>
        <begin position="63"/>
        <end position="107"/>
    </location>
</feature>
<keyword evidence="4" id="KW-0808">Transferase</keyword>
<dbReference type="PRINTS" id="PR00401">
    <property type="entry name" value="SH2DOMAIN"/>
</dbReference>
<sequence length="127" mass="14838">MNSLKPDLMQLWKIRDQYLVWFTQKSARQKKINERLGITHENEDQYALMEDEYDLPHLEERTWYVGKISRTQAEEMLNSKRDGTFLIRESSQQGCYACSVVVDSDTVSSTTWPLAWVLRSPTTCTGL</sequence>
<dbReference type="GO" id="GO:0005737">
    <property type="term" value="C:cytoplasm"/>
    <property type="evidence" value="ECO:0007669"/>
    <property type="project" value="TreeGrafter"/>
</dbReference>
<dbReference type="SUPFAM" id="SSF55550">
    <property type="entry name" value="SH2 domain"/>
    <property type="match status" value="1"/>
</dbReference>
<dbReference type="GO" id="GO:0035591">
    <property type="term" value="F:signaling adaptor activity"/>
    <property type="evidence" value="ECO:0007669"/>
    <property type="project" value="TreeGrafter"/>
</dbReference>